<dbReference type="GO" id="GO:0015074">
    <property type="term" value="P:DNA integration"/>
    <property type="evidence" value="ECO:0007669"/>
    <property type="project" value="InterPro"/>
</dbReference>
<evidence type="ECO:0000259" key="3">
    <source>
        <dbReference type="PROSITE" id="PS50994"/>
    </source>
</evidence>
<feature type="domain" description="Integrase catalytic" evidence="3">
    <location>
        <begin position="109"/>
        <end position="283"/>
    </location>
</feature>
<evidence type="ECO:0000256" key="1">
    <source>
        <dbReference type="ARBA" id="ARBA00009277"/>
    </source>
</evidence>
<organism evidence="4 5">
    <name type="scientific">Candidatus Propionivibrio dominans</name>
    <dbReference type="NCBI Taxonomy" id="2954373"/>
    <lineage>
        <taxon>Bacteria</taxon>
        <taxon>Pseudomonadati</taxon>
        <taxon>Pseudomonadota</taxon>
        <taxon>Betaproteobacteria</taxon>
        <taxon>Rhodocyclales</taxon>
        <taxon>Rhodocyclaceae</taxon>
        <taxon>Propionivibrio</taxon>
    </lineage>
</organism>
<feature type="region of interest" description="Disordered" evidence="2">
    <location>
        <begin position="479"/>
        <end position="503"/>
    </location>
</feature>
<evidence type="ECO:0000256" key="2">
    <source>
        <dbReference type="SAM" id="MobiDB-lite"/>
    </source>
</evidence>
<accession>A0A9D7FP03</accession>
<protein>
    <submittedName>
        <fullName evidence="4">IS21 family transposase</fullName>
    </submittedName>
</protein>
<comment type="similarity">
    <text evidence="1">Belongs to the transposase IS21/IS408/IS1162 family.</text>
</comment>
<dbReference type="AlphaFoldDB" id="A0A9D7FP03"/>
<dbReference type="Pfam" id="PF22483">
    <property type="entry name" value="Mu-transpos_C_2"/>
    <property type="match status" value="1"/>
</dbReference>
<comment type="caution">
    <text evidence="4">The sequence shown here is derived from an EMBL/GenBank/DDBJ whole genome shotgun (WGS) entry which is preliminary data.</text>
</comment>
<reference evidence="4" key="1">
    <citation type="submission" date="2020-10" db="EMBL/GenBank/DDBJ databases">
        <title>Connecting structure to function with the recovery of over 1000 high-quality activated sludge metagenome-assembled genomes encoding full-length rRNA genes using long-read sequencing.</title>
        <authorList>
            <person name="Singleton C.M."/>
            <person name="Petriglieri F."/>
            <person name="Kristensen J.M."/>
            <person name="Kirkegaard R.H."/>
            <person name="Michaelsen T.Y."/>
            <person name="Andersen M.H."/>
            <person name="Karst S.M."/>
            <person name="Dueholm M.S."/>
            <person name="Nielsen P.H."/>
            <person name="Albertsen M."/>
        </authorList>
    </citation>
    <scope>NUCLEOTIDE SEQUENCE</scope>
    <source>
        <strain evidence="4">EsbW_18-Q3-R4-48_MAXAC.044</strain>
    </source>
</reference>
<dbReference type="InterPro" id="IPR036397">
    <property type="entry name" value="RNaseH_sf"/>
</dbReference>
<feature type="compositionally biased region" description="Low complexity" evidence="2">
    <location>
        <begin position="493"/>
        <end position="503"/>
    </location>
</feature>
<dbReference type="GO" id="GO:0003676">
    <property type="term" value="F:nucleic acid binding"/>
    <property type="evidence" value="ECO:0007669"/>
    <property type="project" value="InterPro"/>
</dbReference>
<proteinExistence type="inferred from homology"/>
<dbReference type="Gene3D" id="3.30.420.10">
    <property type="entry name" value="Ribonuclease H-like superfamily/Ribonuclease H"/>
    <property type="match status" value="1"/>
</dbReference>
<dbReference type="InterPro" id="IPR012337">
    <property type="entry name" value="RNaseH-like_sf"/>
</dbReference>
<dbReference type="EMBL" id="JADJNC010000065">
    <property type="protein sequence ID" value="MBK7425261.1"/>
    <property type="molecule type" value="Genomic_DNA"/>
</dbReference>
<dbReference type="PANTHER" id="PTHR35004">
    <property type="entry name" value="TRANSPOSASE RV3428C-RELATED"/>
    <property type="match status" value="1"/>
</dbReference>
<sequence length="503" mass="57428">MIDYATWCAIRDGMAKHLNAPQLAAHLGLDVRTVRHWMNHPYAPRASVKRPSKLDPFKGRIVGWLDAHPLTAQQVFQRLKDAGYAGGISIVKDYVSTIRPRHREAFLTLAFSPGDVAQVDWGEYKTITVGSTRRRLSFFVMVLAWSRQMYVEFTLSQTMEQFLSAHINAFNALGVPKRIMVDNLRCAVLRHVRDEPVQFNSRFLDFSRHFGFDIVACAPRQPQQKGRVERNVDYIKRNFLNGLELPDFAAYNPAVKVWLETTANVRLHRETHRRPVDMWAEESAFLKPVNPRPYDVARIESAHASSQFRVTLETNKYSVPARLARKMITLKVYPDRVCLYHANELVARHCRSFDRHQDIADPDHSKVLVAQRRRARDAQVLKRFLDLAPLAATYHAGLLQHRGNALSHVRKIVALAEIHGDDAVIRAIPDALAYNAFSSEYIAHLISARARQLPEPSPLVLMRQQDVLDLDLPPADLSAYSALDDPNKEEFNENNNEQNQSNP</sequence>
<dbReference type="InterPro" id="IPR054353">
    <property type="entry name" value="IstA-like_C"/>
</dbReference>
<dbReference type="NCBIfam" id="NF033546">
    <property type="entry name" value="transpos_IS21"/>
    <property type="match status" value="1"/>
</dbReference>
<dbReference type="PROSITE" id="PS50994">
    <property type="entry name" value="INTEGRASE"/>
    <property type="match status" value="1"/>
</dbReference>
<gene>
    <name evidence="4" type="ORF">IPJ48_20505</name>
</gene>
<name>A0A9D7FP03_9RHOO</name>
<dbReference type="SUPFAM" id="SSF53098">
    <property type="entry name" value="Ribonuclease H-like"/>
    <property type="match status" value="1"/>
</dbReference>
<dbReference type="InterPro" id="IPR001584">
    <property type="entry name" value="Integrase_cat-core"/>
</dbReference>
<dbReference type="Proteomes" id="UP000886602">
    <property type="component" value="Unassembled WGS sequence"/>
</dbReference>
<evidence type="ECO:0000313" key="4">
    <source>
        <dbReference type="EMBL" id="MBK7425261.1"/>
    </source>
</evidence>
<evidence type="ECO:0000313" key="5">
    <source>
        <dbReference type="Proteomes" id="UP000886602"/>
    </source>
</evidence>